<accession>A0A543AP38</accession>
<dbReference type="Gene3D" id="1.10.260.40">
    <property type="entry name" value="lambda repressor-like DNA-binding domains"/>
    <property type="match status" value="1"/>
</dbReference>
<dbReference type="InterPro" id="IPR010982">
    <property type="entry name" value="Lambda_DNA-bd_dom_sf"/>
</dbReference>
<name>A0A543AP38_9MICC</name>
<organism evidence="1 2">
    <name type="scientific">Enteractinococcus coprophilus</name>
    <dbReference type="NCBI Taxonomy" id="1027633"/>
    <lineage>
        <taxon>Bacteria</taxon>
        <taxon>Bacillati</taxon>
        <taxon>Actinomycetota</taxon>
        <taxon>Actinomycetes</taxon>
        <taxon>Micrococcales</taxon>
        <taxon>Micrococcaceae</taxon>
    </lineage>
</organism>
<dbReference type="Proteomes" id="UP000319746">
    <property type="component" value="Unassembled WGS sequence"/>
</dbReference>
<keyword evidence="2" id="KW-1185">Reference proteome</keyword>
<protein>
    <recommendedName>
        <fullName evidence="3">Helix-turn-helix protein</fullName>
    </recommendedName>
</protein>
<evidence type="ECO:0008006" key="3">
    <source>
        <dbReference type="Google" id="ProtNLM"/>
    </source>
</evidence>
<sequence length="142" mass="15610">MLSMTWGGLRSRDPSCSLDEGGVLAVGKNLPEDVTIKDMTIQDVFNSNLARAGRALVGISTWHIANETGIKRKDIRKFERGIIDLPEDQKEAIQAVLIDHGALFLPDSQAGGYGVRLKYSQQKSKQLDRWEGEGGQPAEDNT</sequence>
<dbReference type="AlphaFoldDB" id="A0A543AP38"/>
<comment type="caution">
    <text evidence="1">The sequence shown here is derived from an EMBL/GenBank/DDBJ whole genome shotgun (WGS) entry which is preliminary data.</text>
</comment>
<gene>
    <name evidence="1" type="ORF">FB556_0807</name>
</gene>
<dbReference type="EMBL" id="VFOU01000001">
    <property type="protein sequence ID" value="TQL74344.1"/>
    <property type="molecule type" value="Genomic_DNA"/>
</dbReference>
<reference evidence="1 2" key="1">
    <citation type="submission" date="2019-06" db="EMBL/GenBank/DDBJ databases">
        <title>Sequencing the genomes of 1000 actinobacteria strains.</title>
        <authorList>
            <person name="Klenk H.-P."/>
        </authorList>
    </citation>
    <scope>NUCLEOTIDE SEQUENCE [LARGE SCALE GENOMIC DNA]</scope>
    <source>
        <strain evidence="1 2">DSM 24083</strain>
    </source>
</reference>
<evidence type="ECO:0000313" key="2">
    <source>
        <dbReference type="Proteomes" id="UP000319746"/>
    </source>
</evidence>
<proteinExistence type="predicted"/>
<dbReference type="GO" id="GO:0003677">
    <property type="term" value="F:DNA binding"/>
    <property type="evidence" value="ECO:0007669"/>
    <property type="project" value="InterPro"/>
</dbReference>
<evidence type="ECO:0000313" key="1">
    <source>
        <dbReference type="EMBL" id="TQL74344.1"/>
    </source>
</evidence>